<dbReference type="Pfam" id="PF18998">
    <property type="entry name" value="Flg_new_2"/>
    <property type="match status" value="1"/>
</dbReference>
<feature type="domain" description="Ig-like" evidence="2">
    <location>
        <begin position="2053"/>
        <end position="2183"/>
    </location>
</feature>
<organism evidence="4 5">
    <name type="scientific">Ectobacillus ponti</name>
    <dbReference type="NCBI Taxonomy" id="2961894"/>
    <lineage>
        <taxon>Bacteria</taxon>
        <taxon>Bacillati</taxon>
        <taxon>Bacillota</taxon>
        <taxon>Bacilli</taxon>
        <taxon>Bacillales</taxon>
        <taxon>Bacillaceae</taxon>
        <taxon>Ectobacillus</taxon>
    </lineage>
</organism>
<sequence length="2443" mass="267495">MARRRFKITRMLAVILAVMLAVYNVPAGAILTAFAQTDKNPGVFTLQLVDGEAPVANQAVAVFDGEQEIGIHTTDENGVAAFSELTNASLGADKKFRFATGTDTFEISLEEQTTAHYIYDVGTKTVTRGADQVMYQVSLAAAPEHGQVKLNGTPYTKAVQVKAGSDVKLEAVSDENYEIQSVTINGEAKEIKNASYKAALSGISKDTVIDVKFVLKSYTITFESNGNGDIKDENGQIIQSVAGKVDVEVQDGKESAFTAIPNQGYLVKEILVDGKAVGLGTEAGKVDSDGYRYSFGKVDKNHSVQVTFDLKTYKVTVDSGIKNGSVSVSPSTVAHGGQTTVTMRPEDLSYQVAELLINNTPVPMDEKFVDHEDNSTTYTISNVTSDISVTAVFEKVQDLKNAWDTYVSINPTSGEYLDSFKKGKDQALLYSKNAQVTIAPQDPYNYVSLSYLDLGPIDLILNWKQSHTISSSTSIEQLFVKERKGVKRDIGRVDFGGKMLLVFDKKAPHINKPEVKSDEQAEVDGSIWHSGKVNVSFTVENEEETFEGITFASGIDKVYYTKGNYSQGTVGAEIAPVEGRYSFTTDDEDYKGVYSIWAVDKAGNMSDVQTVDINIDKTLPVLADGKAVEFQQRNDSAFAEALHFLSFGTFFKKEITVKVKAKKDGSGIKEISLHPSNSKITVKPDGEIRSVGNGTAEEATFTVQAEEVTGSFTAEIMDRVGNKKEYLITKDNSNIAADNSGVILFEENEPSVSIQVDQPEGVHEHNSVYSGDVTYKIAAGDEDSGLHAVAITINGKEYKTDEYAQLAEKKTAAAFEIQTKDWKPDEKGAYRIVVAAVDNAGNTKQKELISYVDKTGPIISGFRFSVYDEVSRKYEDLKDEAQPHDMVEPATYGFYFKQPTKVTVQAEDLAPANEHASGVQSMVIYLRGNTGTYQAVKQDGSLQEVSEADLGSITPVNAADSKFTFSIPEVFKGQIIAKAIDYVQNTGAPQEPDAAVLENKQKHEEEKHIALERPAAVFKDADGKDLYADDVNVQLTVTDTYSGLKQVEWFVEGDNDKANNQSGKVMVNNNKQYEAGSESEGWSQTKTDSNLVHEMKKTLVVKNNSNRIRVRAVITDRAGNVSAETQEFSIDKTVPEIQVTYDNDRPDADHKDFYKKGRTATIKVMERNFNPKAVQHTITNTAGAIPELSSWETAVDEENPDRTIHTATIHYAADGDYTFDIAYKDAAGNAAAPFQQQKFTLDQTKPELQVSYDNNNAANGNYYNANRTATLIIKEHNFDPSRVRVTGSATNNGKPLEFPQTSEWMTNGDTHTATIVYQGDAKYSFDIDFRDKAGNDADDYKAEEFYVDKTVPVLADGSKAVTFTQENGGTIAKILNLLTFGTFFNKQITVQVKAQDLATGVEKIELRTSDGKVIPQVKPNTWKQNGLTGEVEFTVDADRFEGTFTAEVTDLAHNTEGYLITHLNSNMASEKSAAIMFEKEKPSVNIEVIPHEGVQYSGNKEYNGDVTYKVKAVDPDSGVNTVEINVNGKVYTHHYSDGAEKQTAPDVPGISTDNGDIAINDDGSFVVAVKTIDNAGNETEQHITTYRDKTKPRITDVSFFNRNSKGGYDRVGEPASLQSTVELTGYGFYFEEPTRVTIKAVDGKLPKDHASGVQSITAYLQDYENGKYYAVLKGGGLQEIQESAIGKITPVAATEEITFNVPAAFKGQIFTKATDRVYNTSAFQTPDGTIVENAEKHADEGDHIQLEKAVTSYKDNNGMDLYAGNVDVKLTVTDTYSGIGQIEWSVEAPYDTANNQRGTVVLNNDKSYAAGSSTEGWTQTRTEKNLVYEMTKVLNVKNNSNSITVNVKMTDRAGNTSEKKLSFSIDKTAPEIKVTYDNNRADAQNAEFYKENRTATIIITERNFRAEDAKHLITNTDGKIPALSGWRTTANPADPDETTHTATILYEADGDYTFDIAYKDNAGNAAAPFAQQKFTIDKTKPQVKVSYSNSAAANGNYYKAARTATISMTEHNFNPSRIKITGSASDKGAAISFPQASGWTANGDVHTATVTYQADGKYSFDIDFTDMAGNVMDDYKTEEFYVDKTAPALAITGVQDKSANNGDVVPVVTYSDTNFNKNAAAITLTGANREKVELDGSYADVPNGQAFTFRNFKKEKEVDDIYTLTARLTDLAGNETKQTIAFSVNRFGSVYVFDNSLQNIDGKYVKNERDITLTETNVDSLKEGSIRVKMTKNGTPSDLKEGADYTVAKSGGNGKWSQYQYTVKKTLFAGDGRYTVALYSEDAAGNVNENIDETKRAEISFGIDKTAPVIVPIDLENGQQYAVDRKTASVSIKDNLVLQNASIYLNDEKVTYKASGESYTFEIPGSNQKQDVTIKAVDAAGNELVAKVDGFLVTTNVFARWYNNTALFVGSLIGIGTMAMAIAGYFILSRNKRAVREEETIGG</sequence>
<protein>
    <submittedName>
        <fullName evidence="4">Ig-like domain-containing protein</fullName>
    </submittedName>
</protein>
<feature type="transmembrane region" description="Helical" evidence="1">
    <location>
        <begin position="2406"/>
        <end position="2428"/>
    </location>
</feature>
<evidence type="ECO:0000259" key="2">
    <source>
        <dbReference type="Pfam" id="PF13750"/>
    </source>
</evidence>
<reference evidence="4" key="1">
    <citation type="submission" date="2022-07" db="EMBL/GenBank/DDBJ databases">
        <authorList>
            <person name="Li W.-J."/>
            <person name="Deng Q.-Q."/>
        </authorList>
    </citation>
    <scope>NUCLEOTIDE SEQUENCE</scope>
    <source>
        <strain evidence="4">SYSU M60031</strain>
    </source>
</reference>
<keyword evidence="1" id="KW-0812">Transmembrane</keyword>
<evidence type="ECO:0000256" key="1">
    <source>
        <dbReference type="SAM" id="Phobius"/>
    </source>
</evidence>
<evidence type="ECO:0000313" key="4">
    <source>
        <dbReference type="EMBL" id="MCP8969384.1"/>
    </source>
</evidence>
<dbReference type="InterPro" id="IPR044060">
    <property type="entry name" value="Bacterial_rp_domain"/>
</dbReference>
<gene>
    <name evidence="4" type="ORF">NK662_12690</name>
</gene>
<dbReference type="RefSeq" id="WP_254759306.1">
    <property type="nucleotide sequence ID" value="NZ_JANCLT010000006.1"/>
</dbReference>
<dbReference type="Proteomes" id="UP001156102">
    <property type="component" value="Unassembled WGS sequence"/>
</dbReference>
<dbReference type="EMBL" id="JANCLT010000006">
    <property type="protein sequence ID" value="MCP8969384.1"/>
    <property type="molecule type" value="Genomic_DNA"/>
</dbReference>
<dbReference type="InterPro" id="IPR022038">
    <property type="entry name" value="Ig-like_bact"/>
</dbReference>
<dbReference type="Gene3D" id="2.60.40.10">
    <property type="entry name" value="Immunoglobulins"/>
    <property type="match status" value="2"/>
</dbReference>
<feature type="domain" description="Bacterial repeat" evidence="3">
    <location>
        <begin position="313"/>
        <end position="396"/>
    </location>
</feature>
<proteinExistence type="predicted"/>
<dbReference type="Pfam" id="PF13750">
    <property type="entry name" value="Big_3_3"/>
    <property type="match status" value="1"/>
</dbReference>
<dbReference type="InterPro" id="IPR013783">
    <property type="entry name" value="Ig-like_fold"/>
</dbReference>
<keyword evidence="5" id="KW-1185">Reference proteome</keyword>
<name>A0AA42BRD7_9BACI</name>
<evidence type="ECO:0000313" key="5">
    <source>
        <dbReference type="Proteomes" id="UP001156102"/>
    </source>
</evidence>
<evidence type="ECO:0000259" key="3">
    <source>
        <dbReference type="Pfam" id="PF18998"/>
    </source>
</evidence>
<accession>A0AA42BRD7</accession>
<keyword evidence="1" id="KW-1133">Transmembrane helix</keyword>
<comment type="caution">
    <text evidence="4">The sequence shown here is derived from an EMBL/GenBank/DDBJ whole genome shotgun (WGS) entry which is preliminary data.</text>
</comment>
<keyword evidence="1" id="KW-0472">Membrane</keyword>